<organism evidence="4 5">
    <name type="scientific">Enemella evansiae</name>
    <dbReference type="NCBI Taxonomy" id="2016499"/>
    <lineage>
        <taxon>Bacteria</taxon>
        <taxon>Bacillati</taxon>
        <taxon>Actinomycetota</taxon>
        <taxon>Actinomycetes</taxon>
        <taxon>Propionibacteriales</taxon>
        <taxon>Propionibacteriaceae</taxon>
        <taxon>Enemella</taxon>
    </lineage>
</organism>
<dbReference type="PRINTS" id="PR00080">
    <property type="entry name" value="SDRFAMILY"/>
</dbReference>
<dbReference type="AlphaFoldDB" id="A0A255FZM5"/>
<keyword evidence="5" id="KW-1185">Reference proteome</keyword>
<accession>A0A255FZM5</accession>
<dbReference type="RefSeq" id="WP_094406883.1">
    <property type="nucleotide sequence ID" value="NZ_NMVO01000018.1"/>
</dbReference>
<sequence>MNWPAEHTAFVTGAASGIGLGISRALVEAGARVALADIDGDRLAGVAADLTEAGGTVTTVELDVSDPDRWRSAAADAERTLGPVSILVNNAGVSGSGPIEQTPLELWRWVQRINLDAQFIGVSTFLPRFKERGGRAYILNTASMAGLVPMANVGAYTASKFGSVGFSMVLREELRSSEIGVSVLCPGTVATRLTATDQELQAKLLGREADAATAENNAAMLAHGADPDRVGEQVVAAMQRDQFLIITHGDWAPMVRRVQQEIEQTFTDFDDPNGPDPVPQALLSGTFSIS</sequence>
<dbReference type="CDD" id="cd05233">
    <property type="entry name" value="SDR_c"/>
    <property type="match status" value="1"/>
</dbReference>
<gene>
    <name evidence="4" type="ORF">CGZ94_19395</name>
</gene>
<evidence type="ECO:0000256" key="3">
    <source>
        <dbReference type="RuleBase" id="RU000363"/>
    </source>
</evidence>
<dbReference type="GO" id="GO:0016491">
    <property type="term" value="F:oxidoreductase activity"/>
    <property type="evidence" value="ECO:0007669"/>
    <property type="project" value="UniProtKB-KW"/>
</dbReference>
<dbReference type="InterPro" id="IPR020904">
    <property type="entry name" value="Sc_DH/Rdtase_CS"/>
</dbReference>
<dbReference type="PANTHER" id="PTHR43669">
    <property type="entry name" value="5-KETO-D-GLUCONATE 5-REDUCTASE"/>
    <property type="match status" value="1"/>
</dbReference>
<dbReference type="InterPro" id="IPR036291">
    <property type="entry name" value="NAD(P)-bd_dom_sf"/>
</dbReference>
<name>A0A255FZM5_9ACTN</name>
<dbReference type="SUPFAM" id="SSF51735">
    <property type="entry name" value="NAD(P)-binding Rossmann-fold domains"/>
    <property type="match status" value="1"/>
</dbReference>
<dbReference type="Gene3D" id="3.40.50.720">
    <property type="entry name" value="NAD(P)-binding Rossmann-like Domain"/>
    <property type="match status" value="1"/>
</dbReference>
<dbReference type="PRINTS" id="PR00081">
    <property type="entry name" value="GDHRDH"/>
</dbReference>
<dbReference type="Pfam" id="PF00106">
    <property type="entry name" value="adh_short"/>
    <property type="match status" value="1"/>
</dbReference>
<evidence type="ECO:0000256" key="2">
    <source>
        <dbReference type="ARBA" id="ARBA00023002"/>
    </source>
</evidence>
<dbReference type="Proteomes" id="UP000215896">
    <property type="component" value="Unassembled WGS sequence"/>
</dbReference>
<reference evidence="4 5" key="1">
    <citation type="submission" date="2017-07" db="EMBL/GenBank/DDBJ databases">
        <title>Draft whole genome sequences of clinical Proprionibacteriaceae strains.</title>
        <authorList>
            <person name="Bernier A.-M."/>
            <person name="Bernard K."/>
            <person name="Domingo M.-C."/>
        </authorList>
    </citation>
    <scope>NUCLEOTIDE SEQUENCE [LARGE SCALE GENOMIC DNA]</scope>
    <source>
        <strain evidence="4 5">NML 030167</strain>
    </source>
</reference>
<dbReference type="PANTHER" id="PTHR43669:SF3">
    <property type="entry name" value="ALCOHOL DEHYDROGENASE, PUTATIVE (AFU_ORTHOLOGUE AFUA_3G03445)-RELATED"/>
    <property type="match status" value="1"/>
</dbReference>
<dbReference type="EMBL" id="NMVO01000018">
    <property type="protein sequence ID" value="OYO08682.1"/>
    <property type="molecule type" value="Genomic_DNA"/>
</dbReference>
<proteinExistence type="inferred from homology"/>
<dbReference type="OrthoDB" id="9804774at2"/>
<dbReference type="PROSITE" id="PS00061">
    <property type="entry name" value="ADH_SHORT"/>
    <property type="match status" value="1"/>
</dbReference>
<evidence type="ECO:0000256" key="1">
    <source>
        <dbReference type="ARBA" id="ARBA00006484"/>
    </source>
</evidence>
<keyword evidence="2" id="KW-0560">Oxidoreductase</keyword>
<evidence type="ECO:0000313" key="5">
    <source>
        <dbReference type="Proteomes" id="UP000215896"/>
    </source>
</evidence>
<comment type="similarity">
    <text evidence="1 3">Belongs to the short-chain dehydrogenases/reductases (SDR) family.</text>
</comment>
<protein>
    <submittedName>
        <fullName evidence="4">Short-chain dehydrogenase</fullName>
    </submittedName>
</protein>
<dbReference type="InterPro" id="IPR002347">
    <property type="entry name" value="SDR_fam"/>
</dbReference>
<comment type="caution">
    <text evidence="4">The sequence shown here is derived from an EMBL/GenBank/DDBJ whole genome shotgun (WGS) entry which is preliminary data.</text>
</comment>
<evidence type="ECO:0000313" key="4">
    <source>
        <dbReference type="EMBL" id="OYO08682.1"/>
    </source>
</evidence>